<organism evidence="1 2">
    <name type="scientific">Bathymodiolus thermophilus thioautotrophic gill symbiont</name>
    <dbReference type="NCBI Taxonomy" id="2360"/>
    <lineage>
        <taxon>Bacteria</taxon>
        <taxon>Pseudomonadati</taxon>
        <taxon>Pseudomonadota</taxon>
        <taxon>Gammaproteobacteria</taxon>
        <taxon>sulfur-oxidizing symbionts</taxon>
    </lineage>
</organism>
<comment type="caution">
    <text evidence="1">The sequence shown here is derived from an EMBL/GenBank/DDBJ whole genome shotgun (WGS) entry which is preliminary data.</text>
</comment>
<protein>
    <submittedName>
        <fullName evidence="1">Uncharacterized protein</fullName>
    </submittedName>
</protein>
<reference evidence="1 2" key="1">
    <citation type="submission" date="2020-05" db="EMBL/GenBank/DDBJ databases">
        <authorList>
            <person name="Petersen J."/>
            <person name="Sayavedra L."/>
        </authorList>
    </citation>
    <scope>NUCLEOTIDE SEQUENCE [LARGE SCALE GENOMIC DNA]</scope>
    <source>
        <strain evidence="1">B azoricus SOX ET2 1586I</strain>
    </source>
</reference>
<dbReference type="RefSeq" id="WP_202784531.1">
    <property type="nucleotide sequence ID" value="NZ_CAHJWF010000410.1"/>
</dbReference>
<evidence type="ECO:0000313" key="1">
    <source>
        <dbReference type="EMBL" id="CAB5507371.1"/>
    </source>
</evidence>
<proteinExistence type="predicted"/>
<dbReference type="EMBL" id="CAHJWF010000410">
    <property type="protein sequence ID" value="CAB5507371.1"/>
    <property type="molecule type" value="Genomic_DNA"/>
</dbReference>
<keyword evidence="2" id="KW-1185">Reference proteome</keyword>
<evidence type="ECO:0000313" key="2">
    <source>
        <dbReference type="Proteomes" id="UP000626656"/>
    </source>
</evidence>
<name>A0ABM8M9X6_9GAMM</name>
<sequence>MNSPADNCVNYKNGDQCIGRNFYFGSNNSQIDAFKSAIEYIIDSDIYNNTIKDTLDTHKSNIHTNLL</sequence>
<dbReference type="Proteomes" id="UP000626656">
    <property type="component" value="Unassembled WGS sequence"/>
</dbReference>
<accession>A0ABM8M9X6</accession>
<gene>
    <name evidence="1" type="ORF">AZO1586I_1825</name>
</gene>